<feature type="transmembrane region" description="Helical" evidence="9">
    <location>
        <begin position="473"/>
        <end position="498"/>
    </location>
</feature>
<feature type="transmembrane region" description="Helical" evidence="9">
    <location>
        <begin position="12"/>
        <end position="30"/>
    </location>
</feature>
<dbReference type="Proteomes" id="UP001501470">
    <property type="component" value="Unassembled WGS sequence"/>
</dbReference>
<accession>A0ABP4LC95</accession>
<dbReference type="Pfam" id="PF07549">
    <property type="entry name" value="Sec_GG"/>
    <property type="match status" value="1"/>
</dbReference>
<evidence type="ECO:0000256" key="2">
    <source>
        <dbReference type="ARBA" id="ARBA00022448"/>
    </source>
</evidence>
<evidence type="ECO:0000259" key="11">
    <source>
        <dbReference type="Pfam" id="PF02355"/>
    </source>
</evidence>
<keyword evidence="2 9" id="KW-0813">Transport</keyword>
<evidence type="ECO:0000256" key="1">
    <source>
        <dbReference type="ARBA" id="ARBA00004651"/>
    </source>
</evidence>
<dbReference type="Pfam" id="PF21760">
    <property type="entry name" value="SecD_1st"/>
    <property type="match status" value="1"/>
</dbReference>
<feature type="domain" description="Protein export membrane protein SecD/SecF C-terminal" evidence="11">
    <location>
        <begin position="406"/>
        <end position="577"/>
    </location>
</feature>
<evidence type="ECO:0000256" key="10">
    <source>
        <dbReference type="SAM" id="MobiDB-lite"/>
    </source>
</evidence>
<evidence type="ECO:0000259" key="12">
    <source>
        <dbReference type="Pfam" id="PF21760"/>
    </source>
</evidence>
<name>A0ABP4LC95_9ACTN</name>
<keyword evidence="3 9" id="KW-1003">Cell membrane</keyword>
<comment type="function">
    <text evidence="9">Part of the Sec protein translocase complex. Interacts with the SecYEG preprotein conducting channel. SecDF uses the proton motive force (PMF) to complete protein translocation after the ATP-dependent function of SecA.</text>
</comment>
<feature type="transmembrane region" description="Helical" evidence="9">
    <location>
        <begin position="422"/>
        <end position="440"/>
    </location>
</feature>
<dbReference type="InterPro" id="IPR048631">
    <property type="entry name" value="SecD_1st"/>
</dbReference>
<organism evidence="14 15">
    <name type="scientific">Dactylosporangium maewongense</name>
    <dbReference type="NCBI Taxonomy" id="634393"/>
    <lineage>
        <taxon>Bacteria</taxon>
        <taxon>Bacillati</taxon>
        <taxon>Actinomycetota</taxon>
        <taxon>Actinomycetes</taxon>
        <taxon>Micromonosporales</taxon>
        <taxon>Micromonosporaceae</taxon>
        <taxon>Dactylosporangium</taxon>
    </lineage>
</organism>
<dbReference type="Pfam" id="PF02355">
    <property type="entry name" value="SecD_SecF_C"/>
    <property type="match status" value="1"/>
</dbReference>
<evidence type="ECO:0000256" key="8">
    <source>
        <dbReference type="ARBA" id="ARBA00023136"/>
    </source>
</evidence>
<reference evidence="15" key="1">
    <citation type="journal article" date="2019" name="Int. J. Syst. Evol. Microbiol.">
        <title>The Global Catalogue of Microorganisms (GCM) 10K type strain sequencing project: providing services to taxonomists for standard genome sequencing and annotation.</title>
        <authorList>
            <consortium name="The Broad Institute Genomics Platform"/>
            <consortium name="The Broad Institute Genome Sequencing Center for Infectious Disease"/>
            <person name="Wu L."/>
            <person name="Ma J."/>
        </authorList>
    </citation>
    <scope>NUCLEOTIDE SEQUENCE [LARGE SCALE GENOMIC DNA]</scope>
    <source>
        <strain evidence="15">JCM 15933</strain>
    </source>
</reference>
<evidence type="ECO:0000256" key="4">
    <source>
        <dbReference type="ARBA" id="ARBA00022692"/>
    </source>
</evidence>
<dbReference type="InterPro" id="IPR022646">
    <property type="entry name" value="SecD/SecF_CS"/>
</dbReference>
<dbReference type="NCBIfam" id="TIGR00916">
    <property type="entry name" value="2A0604s01"/>
    <property type="match status" value="1"/>
</dbReference>
<keyword evidence="7 9" id="KW-0811">Translocation</keyword>
<comment type="subcellular location">
    <subcellularLocation>
        <location evidence="1 9">Cell membrane</location>
        <topology evidence="1 9">Multi-pass membrane protein</topology>
    </subcellularLocation>
</comment>
<evidence type="ECO:0000313" key="14">
    <source>
        <dbReference type="EMBL" id="GAA1520742.1"/>
    </source>
</evidence>
<feature type="transmembrane region" description="Helical" evidence="9">
    <location>
        <begin position="447"/>
        <end position="467"/>
    </location>
</feature>
<dbReference type="InterPro" id="IPR005791">
    <property type="entry name" value="SecD"/>
</dbReference>
<dbReference type="InterPro" id="IPR022813">
    <property type="entry name" value="SecD/SecF_arch_bac"/>
</dbReference>
<evidence type="ECO:0000256" key="6">
    <source>
        <dbReference type="ARBA" id="ARBA00022989"/>
    </source>
</evidence>
<feature type="region of interest" description="Disordered" evidence="10">
    <location>
        <begin position="134"/>
        <end position="202"/>
    </location>
</feature>
<evidence type="ECO:0000256" key="7">
    <source>
        <dbReference type="ARBA" id="ARBA00023010"/>
    </source>
</evidence>
<keyword evidence="4 9" id="KW-0812">Transmembrane</keyword>
<evidence type="ECO:0000256" key="9">
    <source>
        <dbReference type="HAMAP-Rule" id="MF_01463"/>
    </source>
</evidence>
<dbReference type="NCBIfam" id="TIGR01129">
    <property type="entry name" value="secD"/>
    <property type="match status" value="1"/>
</dbReference>
<dbReference type="Gene3D" id="3.30.1360.200">
    <property type="match status" value="1"/>
</dbReference>
<keyword evidence="15" id="KW-1185">Reference proteome</keyword>
<comment type="similarity">
    <text evidence="9">Belongs to the SecD/SecF family. SecD subfamily.</text>
</comment>
<dbReference type="HAMAP" id="MF_01463_B">
    <property type="entry name" value="SecD_B"/>
    <property type="match status" value="1"/>
</dbReference>
<dbReference type="InterPro" id="IPR048634">
    <property type="entry name" value="SecD_SecF_C"/>
</dbReference>
<keyword evidence="8 9" id="KW-0472">Membrane</keyword>
<dbReference type="Gene3D" id="3.30.70.3220">
    <property type="match status" value="1"/>
</dbReference>
<dbReference type="InterPro" id="IPR054384">
    <property type="entry name" value="SecDF_P1_head"/>
</dbReference>
<sequence>MAQPQAPMHPGRQLGVLGTIFVLLAIWVWFGGDGGWRNRLEPNLGLDLIGGTTVTLQAKTDNGKPPTKQQMATAKDIIDSRVNGLGVSEAEVVVEGDTNIVVSLPGKSDDRLKQIGQTAELRFRKVLGSTQDIGAADPSASASASPSTSPSTSAAPSGTPSASGSASAKPSGSASAPASAPATSAPASDPASAPASSAPPVAADVAQQRAAVQKKLGESVWAAAMAETAPVDLSADPAKAQLYAPFKTLTPEEVAVLPPAMQYNIPTVTCAQLDKRPVGSIRDEKQPAVACQPGVKYNLDVAKVLGTDVDNADSSIDSTNGKWIVTISFTGGGQNRWTELTREAYNNGTDSKQVAVVLDNQVVSAPVIESVIPGDARITGQFTKRDTELLANQLQYGALPLSFTPQDAQSISATLGSSHLEAGVLAAGIGLGLVVLYSFFYYRLLGLVITLSLVLSGAMVYMALIILGRTMGFTLTLAGFAGFIVSLGVAADSFVIYFERLKDEIREGRSPRSAVPRAWTRARRTIISANAITLLAAAVLYFFSIGSVRGFAFALGVATILDLVVVFLFRHPIMTMFARSKAFLSPRVSGLGRIVEQRPSTGVASSAPRRNRPKEV</sequence>
<evidence type="ECO:0000256" key="5">
    <source>
        <dbReference type="ARBA" id="ARBA00022927"/>
    </source>
</evidence>
<keyword evidence="6 9" id="KW-1133">Transmembrane helix</keyword>
<feature type="transmembrane region" description="Helical" evidence="9">
    <location>
        <begin position="526"/>
        <end position="545"/>
    </location>
</feature>
<dbReference type="InterPro" id="IPR055344">
    <property type="entry name" value="SecD_SecF_C_bact"/>
</dbReference>
<proteinExistence type="inferred from homology"/>
<comment type="caution">
    <text evidence="14">The sequence shown here is derived from an EMBL/GenBank/DDBJ whole genome shotgun (WGS) entry which is preliminary data.</text>
</comment>
<feature type="domain" description="SecDF P1 head subdomain" evidence="13">
    <location>
        <begin position="302"/>
        <end position="400"/>
    </location>
</feature>
<gene>
    <name evidence="9" type="primary">secD</name>
    <name evidence="14" type="ORF">GCM10009827_040560</name>
</gene>
<keyword evidence="5 9" id="KW-0653">Protein transport</keyword>
<feature type="transmembrane region" description="Helical" evidence="9">
    <location>
        <begin position="551"/>
        <end position="569"/>
    </location>
</feature>
<dbReference type="SUPFAM" id="SSF82866">
    <property type="entry name" value="Multidrug efflux transporter AcrB transmembrane domain"/>
    <property type="match status" value="1"/>
</dbReference>
<evidence type="ECO:0000256" key="3">
    <source>
        <dbReference type="ARBA" id="ARBA00022475"/>
    </source>
</evidence>
<comment type="subunit">
    <text evidence="9">Forms a complex with SecF. Part of the essential Sec protein translocation apparatus which comprises SecA, SecYEG and auxiliary proteins SecDF. Other proteins may also be involved.</text>
</comment>
<dbReference type="RefSeq" id="WP_344503542.1">
    <property type="nucleotide sequence ID" value="NZ_BAAAQD010000007.1"/>
</dbReference>
<feature type="domain" description="Protein translocase subunit SecDF P1" evidence="12">
    <location>
        <begin position="71"/>
        <end position="126"/>
    </location>
</feature>
<evidence type="ECO:0000259" key="13">
    <source>
        <dbReference type="Pfam" id="PF22599"/>
    </source>
</evidence>
<dbReference type="Pfam" id="PF22599">
    <property type="entry name" value="SecDF_P1_head"/>
    <property type="match status" value="1"/>
</dbReference>
<dbReference type="EMBL" id="BAAAQD010000007">
    <property type="protein sequence ID" value="GAA1520742.1"/>
    <property type="molecule type" value="Genomic_DNA"/>
</dbReference>
<protein>
    <recommendedName>
        <fullName evidence="9">Protein translocase subunit SecD</fullName>
    </recommendedName>
</protein>
<dbReference type="PANTHER" id="PTHR30081">
    <property type="entry name" value="PROTEIN-EXPORT MEMBRANE PROTEIN SEC"/>
    <property type="match status" value="1"/>
</dbReference>
<dbReference type="PANTHER" id="PTHR30081:SF1">
    <property type="entry name" value="PROTEIN TRANSLOCASE SUBUNIT SECD"/>
    <property type="match status" value="1"/>
</dbReference>
<evidence type="ECO:0000313" key="15">
    <source>
        <dbReference type="Proteomes" id="UP001501470"/>
    </source>
</evidence>